<proteinExistence type="inferred from homology"/>
<dbReference type="EMBL" id="GBHO01017002">
    <property type="protein sequence ID" value="JAG26602.1"/>
    <property type="molecule type" value="Transcribed_RNA"/>
</dbReference>
<reference evidence="6" key="2">
    <citation type="submission" date="2014-07" db="EMBL/GenBank/DDBJ databases">
        <authorList>
            <person name="Hull J."/>
        </authorList>
    </citation>
    <scope>NUCLEOTIDE SEQUENCE</scope>
</reference>
<name>A0A0A9WFM6_LYGHE</name>
<protein>
    <recommendedName>
        <fullName evidence="4">ATP-dependent RNA helicase</fullName>
        <ecNumber evidence="4">3.6.4.13</ecNumber>
    </recommendedName>
</protein>
<accession>A0A0A9WFM6</accession>
<comment type="catalytic activity">
    <reaction evidence="4">
        <text>ATP + H2O = ADP + phosphate + H(+)</text>
        <dbReference type="Rhea" id="RHEA:13065"/>
        <dbReference type="ChEBI" id="CHEBI:15377"/>
        <dbReference type="ChEBI" id="CHEBI:15378"/>
        <dbReference type="ChEBI" id="CHEBI:30616"/>
        <dbReference type="ChEBI" id="CHEBI:43474"/>
        <dbReference type="ChEBI" id="CHEBI:456216"/>
        <dbReference type="EC" id="3.6.4.13"/>
    </reaction>
</comment>
<dbReference type="GO" id="GO:0016787">
    <property type="term" value="F:hydrolase activity"/>
    <property type="evidence" value="ECO:0007669"/>
    <property type="project" value="UniProtKB-KW"/>
</dbReference>
<organism evidence="6">
    <name type="scientific">Lygus hesperus</name>
    <name type="common">Western plant bug</name>
    <dbReference type="NCBI Taxonomy" id="30085"/>
    <lineage>
        <taxon>Eukaryota</taxon>
        <taxon>Metazoa</taxon>
        <taxon>Ecdysozoa</taxon>
        <taxon>Arthropoda</taxon>
        <taxon>Hexapoda</taxon>
        <taxon>Insecta</taxon>
        <taxon>Pterygota</taxon>
        <taxon>Neoptera</taxon>
        <taxon>Paraneoptera</taxon>
        <taxon>Hemiptera</taxon>
        <taxon>Heteroptera</taxon>
        <taxon>Panheteroptera</taxon>
        <taxon>Cimicomorpha</taxon>
        <taxon>Miridae</taxon>
        <taxon>Mirini</taxon>
        <taxon>Lygus</taxon>
    </lineage>
</organism>
<dbReference type="EMBL" id="GBHO01036346">
    <property type="protein sequence ID" value="JAG07258.1"/>
    <property type="molecule type" value="Transcribed_RNA"/>
</dbReference>
<feature type="domain" description="Helicase ATP-binding" evidence="5">
    <location>
        <begin position="1"/>
        <end position="92"/>
    </location>
</feature>
<dbReference type="Pfam" id="PF00270">
    <property type="entry name" value="DEAD"/>
    <property type="match status" value="1"/>
</dbReference>
<dbReference type="InterPro" id="IPR014001">
    <property type="entry name" value="Helicase_ATP-bd"/>
</dbReference>
<evidence type="ECO:0000313" key="7">
    <source>
        <dbReference type="EMBL" id="JAG07258.1"/>
    </source>
</evidence>
<evidence type="ECO:0000313" key="9">
    <source>
        <dbReference type="EMBL" id="JAG17386.1"/>
    </source>
</evidence>
<dbReference type="GO" id="GO:0005524">
    <property type="term" value="F:ATP binding"/>
    <property type="evidence" value="ECO:0007669"/>
    <property type="project" value="UniProtKB-UniRule"/>
</dbReference>
<evidence type="ECO:0000313" key="14">
    <source>
        <dbReference type="EMBL" id="JAG32568.1"/>
    </source>
</evidence>
<dbReference type="AlphaFoldDB" id="A0A0A9WFM6"/>
<evidence type="ECO:0000313" key="11">
    <source>
        <dbReference type="EMBL" id="JAG26603.1"/>
    </source>
</evidence>
<dbReference type="EMBL" id="GBHO01011036">
    <property type="protein sequence ID" value="JAG32568.1"/>
    <property type="molecule type" value="Transcribed_RNA"/>
</dbReference>
<dbReference type="Gene3D" id="3.40.50.300">
    <property type="entry name" value="P-loop containing nucleotide triphosphate hydrolases"/>
    <property type="match status" value="1"/>
</dbReference>
<evidence type="ECO:0000256" key="4">
    <source>
        <dbReference type="RuleBase" id="RU365068"/>
    </source>
</evidence>
<evidence type="ECO:0000313" key="10">
    <source>
        <dbReference type="EMBL" id="JAG26602.1"/>
    </source>
</evidence>
<dbReference type="EMBL" id="GBHO01017000">
    <property type="protein sequence ID" value="JAG26604.1"/>
    <property type="molecule type" value="Transcribed_RNA"/>
</dbReference>
<evidence type="ECO:0000256" key="1">
    <source>
        <dbReference type="ARBA" id="ARBA00022741"/>
    </source>
</evidence>
<evidence type="ECO:0000256" key="2">
    <source>
        <dbReference type="ARBA" id="ARBA00022801"/>
    </source>
</evidence>
<keyword evidence="4 6" id="KW-0347">Helicase</keyword>
<evidence type="ECO:0000259" key="5">
    <source>
        <dbReference type="PROSITE" id="PS51192"/>
    </source>
</evidence>
<reference evidence="6" key="1">
    <citation type="journal article" date="2014" name="PLoS ONE">
        <title>Transcriptome-Based Identification of ABC Transporters in the Western Tarnished Plant Bug Lygus hesperus.</title>
        <authorList>
            <person name="Hull J.J."/>
            <person name="Chaney K."/>
            <person name="Geib S.M."/>
            <person name="Fabrick J.A."/>
            <person name="Brent C.S."/>
            <person name="Walsh D."/>
            <person name="Lavine L.C."/>
        </authorList>
    </citation>
    <scope>NUCLEOTIDE SEQUENCE</scope>
</reference>
<dbReference type="EC" id="3.6.4.13" evidence="4"/>
<dbReference type="InterPro" id="IPR011545">
    <property type="entry name" value="DEAD/DEAH_box_helicase_dom"/>
</dbReference>
<dbReference type="EMBL" id="GBHO01026218">
    <property type="protein sequence ID" value="JAG17386.1"/>
    <property type="molecule type" value="Transcribed_RNA"/>
</dbReference>
<dbReference type="PANTHER" id="PTHR24031">
    <property type="entry name" value="RNA HELICASE"/>
    <property type="match status" value="1"/>
</dbReference>
<evidence type="ECO:0000313" key="8">
    <source>
        <dbReference type="EMBL" id="JAG07261.1"/>
    </source>
</evidence>
<dbReference type="PROSITE" id="PS51192">
    <property type="entry name" value="HELICASE_ATP_BIND_1"/>
    <property type="match status" value="1"/>
</dbReference>
<dbReference type="EMBL" id="GBHO01016997">
    <property type="protein sequence ID" value="JAG26607.1"/>
    <property type="molecule type" value="Transcribed_RNA"/>
</dbReference>
<dbReference type="EMBL" id="GBHO01036343">
    <property type="protein sequence ID" value="JAG07261.1"/>
    <property type="molecule type" value="Transcribed_RNA"/>
</dbReference>
<keyword evidence="1 4" id="KW-0547">Nucleotide-binding</keyword>
<evidence type="ECO:0000256" key="3">
    <source>
        <dbReference type="ARBA" id="ARBA00022840"/>
    </source>
</evidence>
<dbReference type="InterPro" id="IPR027417">
    <property type="entry name" value="P-loop_NTPase"/>
</dbReference>
<comment type="function">
    <text evidence="4">RNA helicase.</text>
</comment>
<comment type="similarity">
    <text evidence="4">Belongs to the DEAD box helicase family.</text>
</comment>
<comment type="domain">
    <text evidence="4">The Q motif is unique to and characteristic of the DEAD box family of RNA helicases and controls ATP binding and hydrolysis.</text>
</comment>
<dbReference type="EMBL" id="GBHO01036347">
    <property type="protein sequence ID" value="JAG07257.1"/>
    <property type="molecule type" value="Transcribed_RNA"/>
</dbReference>
<dbReference type="SUPFAM" id="SSF52540">
    <property type="entry name" value="P-loop containing nucleoside triphosphate hydrolases"/>
    <property type="match status" value="1"/>
</dbReference>
<keyword evidence="2 4" id="KW-0378">Hydrolase</keyword>
<dbReference type="EMBL" id="GBHO01017001">
    <property type="protein sequence ID" value="JAG26603.1"/>
    <property type="molecule type" value="Transcribed_RNA"/>
</dbReference>
<evidence type="ECO:0000313" key="6">
    <source>
        <dbReference type="EMBL" id="JAG07257.1"/>
    </source>
</evidence>
<dbReference type="GO" id="GO:0003723">
    <property type="term" value="F:RNA binding"/>
    <property type="evidence" value="ECO:0007669"/>
    <property type="project" value="UniProtKB-UniRule"/>
</dbReference>
<dbReference type="GO" id="GO:0003724">
    <property type="term" value="F:RNA helicase activity"/>
    <property type="evidence" value="ECO:0007669"/>
    <property type="project" value="UniProtKB-EC"/>
</dbReference>
<keyword evidence="4" id="KW-0694">RNA-binding</keyword>
<dbReference type="PROSITE" id="PS00039">
    <property type="entry name" value="DEAD_ATP_HELICASE"/>
    <property type="match status" value="1"/>
</dbReference>
<evidence type="ECO:0000313" key="13">
    <source>
        <dbReference type="EMBL" id="JAG26607.1"/>
    </source>
</evidence>
<sequence length="178" mass="20319">MEQQPHIVVATPGRLLDILGNDKQLSSSLRNIKYFVLDEADRLLQSEMVVSVKKIVQYLPHKDTFQTLLFSATIEPSTLLSCIAGIRSQQMIVPLDIVDMPIILSKPIISKIFKDDTNFVNTLDQRYIYVPRISKDVYTTTLLQMTKRSDPQYDPMRLILVFVSTCRTAIMLSSLLQL</sequence>
<keyword evidence="3 4" id="KW-0067">ATP-binding</keyword>
<dbReference type="InterPro" id="IPR000629">
    <property type="entry name" value="RNA-helicase_DEAD-box_CS"/>
</dbReference>
<gene>
    <name evidence="6" type="primary">ddx49_8</name>
    <name evidence="13" type="synonym">ddx49_0</name>
    <name evidence="7" type="synonym">ddx49_10</name>
    <name evidence="12" type="synonym">ddx49_2</name>
    <name evidence="9" type="synonym">ddx49_3</name>
    <name evidence="14" type="synonym">ddx49_4</name>
    <name evidence="10" type="synonym">ddx49_5</name>
    <name evidence="11" type="synonym">ddx49_6</name>
    <name evidence="8" type="synonym">ddx49_7</name>
    <name evidence="13" type="ORF">CM83_23506</name>
    <name evidence="12" type="ORF">CM83_23508</name>
    <name evidence="10" type="ORF">CM83_23511</name>
    <name evidence="11" type="ORF">CM83_23513</name>
    <name evidence="14" type="ORF">CM83_23516</name>
    <name evidence="8" type="ORF">CM83_23518</name>
    <name evidence="7" type="ORF">CM83_23523</name>
    <name evidence="6" type="ORF">CM83_23528</name>
    <name evidence="9" type="ORF">CM83_23532</name>
</gene>
<evidence type="ECO:0000313" key="12">
    <source>
        <dbReference type="EMBL" id="JAG26604.1"/>
    </source>
</evidence>